<feature type="chain" id="PRO_5046990351" evidence="1">
    <location>
        <begin position="35"/>
        <end position="142"/>
    </location>
</feature>
<sequence length="142" mass="14298">MFRATAAILRRPWARAAVLIALLAVHFLCQLCHAQAAGAHHGAAAPDTAAVAGPLTDGAMCVPESGHGNGAGEAHPCDTVEAASADTRAAAGKLLLFLLIGAALAAVQWTAPPGAPPPESAPYRAAGPSGVRLLRTICVQRV</sequence>
<gene>
    <name evidence="2" type="ORF">ACFQRF_18465</name>
</gene>
<evidence type="ECO:0000313" key="2">
    <source>
        <dbReference type="EMBL" id="MFC7329720.1"/>
    </source>
</evidence>
<accession>A0ABW2KK48</accession>
<name>A0ABW2KK48_9ACTN</name>
<protein>
    <submittedName>
        <fullName evidence="2">Uncharacterized protein</fullName>
    </submittedName>
</protein>
<dbReference type="EMBL" id="JBHTBH010000008">
    <property type="protein sequence ID" value="MFC7329720.1"/>
    <property type="molecule type" value="Genomic_DNA"/>
</dbReference>
<evidence type="ECO:0000313" key="3">
    <source>
        <dbReference type="Proteomes" id="UP001596540"/>
    </source>
</evidence>
<dbReference type="Proteomes" id="UP001596540">
    <property type="component" value="Unassembled WGS sequence"/>
</dbReference>
<comment type="caution">
    <text evidence="2">The sequence shown here is derived from an EMBL/GenBank/DDBJ whole genome shotgun (WGS) entry which is preliminary data.</text>
</comment>
<keyword evidence="3" id="KW-1185">Reference proteome</keyword>
<feature type="signal peptide" evidence="1">
    <location>
        <begin position="1"/>
        <end position="34"/>
    </location>
</feature>
<organism evidence="2 3">
    <name type="scientific">Marinactinospora rubrisoli</name>
    <dbReference type="NCBI Taxonomy" id="2715399"/>
    <lineage>
        <taxon>Bacteria</taxon>
        <taxon>Bacillati</taxon>
        <taxon>Actinomycetota</taxon>
        <taxon>Actinomycetes</taxon>
        <taxon>Streptosporangiales</taxon>
        <taxon>Nocardiopsidaceae</taxon>
        <taxon>Marinactinospora</taxon>
    </lineage>
</organism>
<reference evidence="3" key="1">
    <citation type="journal article" date="2019" name="Int. J. Syst. Evol. Microbiol.">
        <title>The Global Catalogue of Microorganisms (GCM) 10K type strain sequencing project: providing services to taxonomists for standard genome sequencing and annotation.</title>
        <authorList>
            <consortium name="The Broad Institute Genomics Platform"/>
            <consortium name="The Broad Institute Genome Sequencing Center for Infectious Disease"/>
            <person name="Wu L."/>
            <person name="Ma J."/>
        </authorList>
    </citation>
    <scope>NUCLEOTIDE SEQUENCE [LARGE SCALE GENOMIC DNA]</scope>
    <source>
        <strain evidence="3">CGMCC 4.7382</strain>
    </source>
</reference>
<keyword evidence="1" id="KW-0732">Signal</keyword>
<proteinExistence type="predicted"/>
<evidence type="ECO:0000256" key="1">
    <source>
        <dbReference type="SAM" id="SignalP"/>
    </source>
</evidence>
<dbReference type="RefSeq" id="WP_379872362.1">
    <property type="nucleotide sequence ID" value="NZ_JBHTBH010000008.1"/>
</dbReference>